<sequence length="180" mass="21152">MKKPNKKHINGSARANFWDYDWNGSYFVTIFTKNRGHFFGEIENSQMQLSAIGQAASNYWLQIPDHSLFVELGVHVIMPNHIHGIIKINKSREEIISEKKYPSLLPTNSRNIFGPQSRNLASIVRGFKVGVTKEAKRILPYFGWQKLYHDHIIRDERAYHNIHNYIINNPQKWNDDCFRQ</sequence>
<dbReference type="Proteomes" id="UP001185092">
    <property type="component" value="Unassembled WGS sequence"/>
</dbReference>
<dbReference type="PANTHER" id="PTHR36966">
    <property type="entry name" value="REP-ASSOCIATED TYROSINE TRANSPOSASE"/>
    <property type="match status" value="1"/>
</dbReference>
<dbReference type="GO" id="GO:0043565">
    <property type="term" value="F:sequence-specific DNA binding"/>
    <property type="evidence" value="ECO:0007669"/>
    <property type="project" value="TreeGrafter"/>
</dbReference>
<evidence type="ECO:0000259" key="1">
    <source>
        <dbReference type="SMART" id="SM01321"/>
    </source>
</evidence>
<protein>
    <submittedName>
        <fullName evidence="2">REP element-mobilizing transposase RayT</fullName>
    </submittedName>
</protein>
<dbReference type="RefSeq" id="WP_309937262.1">
    <property type="nucleotide sequence ID" value="NZ_AP025305.1"/>
</dbReference>
<dbReference type="GO" id="GO:0004803">
    <property type="term" value="F:transposase activity"/>
    <property type="evidence" value="ECO:0007669"/>
    <property type="project" value="InterPro"/>
</dbReference>
<dbReference type="InterPro" id="IPR002686">
    <property type="entry name" value="Transposase_17"/>
</dbReference>
<dbReference type="GO" id="GO:0006313">
    <property type="term" value="P:DNA transposition"/>
    <property type="evidence" value="ECO:0007669"/>
    <property type="project" value="InterPro"/>
</dbReference>
<proteinExistence type="predicted"/>
<organism evidence="2 3">
    <name type="scientific">Aureibacter tunicatorum</name>
    <dbReference type="NCBI Taxonomy" id="866807"/>
    <lineage>
        <taxon>Bacteria</taxon>
        <taxon>Pseudomonadati</taxon>
        <taxon>Bacteroidota</taxon>
        <taxon>Cytophagia</taxon>
        <taxon>Cytophagales</taxon>
        <taxon>Persicobacteraceae</taxon>
        <taxon>Aureibacter</taxon>
    </lineage>
</organism>
<dbReference type="InterPro" id="IPR036515">
    <property type="entry name" value="Transposase_17_sf"/>
</dbReference>
<dbReference type="Gene3D" id="3.30.70.1290">
    <property type="entry name" value="Transposase IS200-like"/>
    <property type="match status" value="1"/>
</dbReference>
<keyword evidence="3" id="KW-1185">Reference proteome</keyword>
<dbReference type="PANTHER" id="PTHR36966:SF1">
    <property type="entry name" value="REP-ASSOCIATED TYROSINE TRANSPOSASE"/>
    <property type="match status" value="1"/>
</dbReference>
<evidence type="ECO:0000313" key="3">
    <source>
        <dbReference type="Proteomes" id="UP001185092"/>
    </source>
</evidence>
<feature type="domain" description="Transposase IS200-like" evidence="1">
    <location>
        <begin position="21"/>
        <end position="169"/>
    </location>
</feature>
<dbReference type="SUPFAM" id="SSF143422">
    <property type="entry name" value="Transposase IS200-like"/>
    <property type="match status" value="1"/>
</dbReference>
<dbReference type="EMBL" id="JAVDQD010000001">
    <property type="protein sequence ID" value="MDR6237791.1"/>
    <property type="molecule type" value="Genomic_DNA"/>
</dbReference>
<dbReference type="SMART" id="SM01321">
    <property type="entry name" value="Y1_Tnp"/>
    <property type="match status" value="1"/>
</dbReference>
<evidence type="ECO:0000313" key="2">
    <source>
        <dbReference type="EMBL" id="MDR6237791.1"/>
    </source>
</evidence>
<gene>
    <name evidence="2" type="ORF">HNQ88_000767</name>
</gene>
<reference evidence="2" key="1">
    <citation type="submission" date="2023-07" db="EMBL/GenBank/DDBJ databases">
        <title>Genomic Encyclopedia of Type Strains, Phase IV (KMG-IV): sequencing the most valuable type-strain genomes for metagenomic binning, comparative biology and taxonomic classification.</title>
        <authorList>
            <person name="Goeker M."/>
        </authorList>
    </citation>
    <scope>NUCLEOTIDE SEQUENCE</scope>
    <source>
        <strain evidence="2">DSM 26174</strain>
    </source>
</reference>
<dbReference type="AlphaFoldDB" id="A0AAE4BQP2"/>
<comment type="caution">
    <text evidence="2">The sequence shown here is derived from an EMBL/GenBank/DDBJ whole genome shotgun (WGS) entry which is preliminary data.</text>
</comment>
<dbReference type="InterPro" id="IPR052715">
    <property type="entry name" value="RAYT_transposase"/>
</dbReference>
<accession>A0AAE4BQP2</accession>
<name>A0AAE4BQP2_9BACT</name>